<protein>
    <recommendedName>
        <fullName evidence="3">Alginate export domain-containing protein</fullName>
    </recommendedName>
</protein>
<accession>A0ABM7ZEG5</accession>
<evidence type="ECO:0000313" key="2">
    <source>
        <dbReference type="Proteomes" id="UP001062263"/>
    </source>
</evidence>
<organism evidence="1 2">
    <name type="scientific">Akkermansia biwaensis</name>
    <dbReference type="NCBI Taxonomy" id="2946555"/>
    <lineage>
        <taxon>Bacteria</taxon>
        <taxon>Pseudomonadati</taxon>
        <taxon>Verrucomicrobiota</taxon>
        <taxon>Verrucomicrobiia</taxon>
        <taxon>Verrucomicrobiales</taxon>
        <taxon>Akkermansiaceae</taxon>
        <taxon>Akkermansia</taxon>
    </lineage>
</organism>
<dbReference type="RefSeq" id="WP_265145636.1">
    <property type="nucleotide sequence ID" value="NZ_AP025943.1"/>
</dbReference>
<evidence type="ECO:0000313" key="1">
    <source>
        <dbReference type="EMBL" id="BDL43078.1"/>
    </source>
</evidence>
<sequence length="168" mass="18301">MHRTLIILSLSGALAAQGRQAGTDMLQSSGPEPQGQLLADINLLGADYGDETAPIPNDALTRTLGGLHTRAYKAGLEFLVENAFSYNSIHNPAPGKPGTQLWYLLHAHANYRLIKSPRQEDTWLKLELSGSAALNGRTWRGGNMNDAIGLTGDTHTDIFGERIFFCRK</sequence>
<keyword evidence="2" id="KW-1185">Reference proteome</keyword>
<gene>
    <name evidence="1" type="ORF">Abiwalacus_06520</name>
</gene>
<proteinExistence type="predicted"/>
<dbReference type="Proteomes" id="UP001062263">
    <property type="component" value="Chromosome"/>
</dbReference>
<name>A0ABM7ZEG5_9BACT</name>
<evidence type="ECO:0008006" key="3">
    <source>
        <dbReference type="Google" id="ProtNLM"/>
    </source>
</evidence>
<dbReference type="EMBL" id="AP025943">
    <property type="protein sequence ID" value="BDL43078.1"/>
    <property type="molecule type" value="Genomic_DNA"/>
</dbReference>
<reference evidence="1" key="1">
    <citation type="submission" date="2022-06" db="EMBL/GenBank/DDBJ databases">
        <title>Akkermansia biwalacus sp. nov., an anaerobic mucin-degrading bacterium isolated from human intestine.</title>
        <authorList>
            <person name="Kobayashi Y."/>
            <person name="Inoue S."/>
            <person name="Kawahara T."/>
            <person name="Kohda N."/>
        </authorList>
    </citation>
    <scope>NUCLEOTIDE SEQUENCE</scope>
    <source>
        <strain evidence="1">WON2089</strain>
    </source>
</reference>